<keyword evidence="4" id="KW-1185">Reference proteome</keyword>
<feature type="region of interest" description="Disordered" evidence="1">
    <location>
        <begin position="131"/>
        <end position="172"/>
    </location>
</feature>
<evidence type="ECO:0000313" key="4">
    <source>
        <dbReference type="Proteomes" id="UP000075714"/>
    </source>
</evidence>
<organism evidence="3 4">
    <name type="scientific">Gonium pectorale</name>
    <name type="common">Green alga</name>
    <dbReference type="NCBI Taxonomy" id="33097"/>
    <lineage>
        <taxon>Eukaryota</taxon>
        <taxon>Viridiplantae</taxon>
        <taxon>Chlorophyta</taxon>
        <taxon>core chlorophytes</taxon>
        <taxon>Chlorophyceae</taxon>
        <taxon>CS clade</taxon>
        <taxon>Chlamydomonadales</taxon>
        <taxon>Volvocaceae</taxon>
        <taxon>Gonium</taxon>
    </lineage>
</organism>
<gene>
    <name evidence="3" type="ORF">GPECTOR_7phG26</name>
</gene>
<dbReference type="OrthoDB" id="533316at2759"/>
<feature type="compositionally biased region" description="Low complexity" evidence="1">
    <location>
        <begin position="578"/>
        <end position="590"/>
    </location>
</feature>
<feature type="compositionally biased region" description="Pro residues" evidence="1">
    <location>
        <begin position="513"/>
        <end position="577"/>
    </location>
</feature>
<feature type="region of interest" description="Disordered" evidence="1">
    <location>
        <begin position="353"/>
        <end position="376"/>
    </location>
</feature>
<feature type="compositionally biased region" description="Pro residues" evidence="1">
    <location>
        <begin position="324"/>
        <end position="340"/>
    </location>
</feature>
<reference evidence="4" key="1">
    <citation type="journal article" date="2016" name="Nat. Commun.">
        <title>The Gonium pectorale genome demonstrates co-option of cell cycle regulation during the evolution of multicellularity.</title>
        <authorList>
            <person name="Hanschen E.R."/>
            <person name="Marriage T.N."/>
            <person name="Ferris P.J."/>
            <person name="Hamaji T."/>
            <person name="Toyoda A."/>
            <person name="Fujiyama A."/>
            <person name="Neme R."/>
            <person name="Noguchi H."/>
            <person name="Minakuchi Y."/>
            <person name="Suzuki M."/>
            <person name="Kawai-Toyooka H."/>
            <person name="Smith D.R."/>
            <person name="Sparks H."/>
            <person name="Anderson J."/>
            <person name="Bakaric R."/>
            <person name="Luria V."/>
            <person name="Karger A."/>
            <person name="Kirschner M.W."/>
            <person name="Durand P.M."/>
            <person name="Michod R.E."/>
            <person name="Nozaki H."/>
            <person name="Olson B.J."/>
        </authorList>
    </citation>
    <scope>NUCLEOTIDE SEQUENCE [LARGE SCALE GENOMIC DNA]</scope>
    <source>
        <strain evidence="4">NIES-2863</strain>
    </source>
</reference>
<dbReference type="AlphaFoldDB" id="A0A150GW10"/>
<sequence>MTFVLNSNWVASTTVKWQVYDTQSYWTHSFYLDLAMGITCRVPPLTNQFTLASNTTSFNITVSYASIGLKSCQLAYFYPMIQTVGPSEEVAWLAWTWVRPNDPTSEVCTTADIPFGVGSMSLYNCPCAVPPSPPSPPRPPPSPPAPPRECGPATHLVSNNTDRPDGVRSGPIRSAVSGAEVGTATLYADSPAPGSITLVLRSNWAAGTVINWQVFDLPTYYSALFTFSLSGLKCHQPAMANTFTLSNATSSFNITLTREQLGLSQCTRQYFYPALQAVAPGGEASWLAWEYVEANSPSSSICTNSDTSFGIGSFTLQYCPCPAPPSPPPPPKPPAPPPTCGPATHLVSDNVERPDGVRSGPIRSASSGAEVGTATLRTDSPAPGYLTLTLSSSWAAGTTVNWQVFDLAGFYSSVFNIVPLQPIQCSQPQLPNSFAIPAATSSFNITVSYDDLGVGWCTRRYLYPTVQTVAPSGETAWLAWNFVTSGNPSDPICTNSPTNFGIGSFTIQYCPCSPPPSPRPPSPRPPSPRPPSPPPPSPSPPPPPPPSPPPPSPPPPSPPPPSPPPPSPPPPSPPPPSAATALPAPAQPASSLPPPPSPPPPSPPPPNPPPPSPPPAADALTSGFPFTSCRARQPSLSPLRMSPFSGPFNLTTGTATEPYLATYCFTVNASAPATSGQPCANMDLAKIQILIKPMCVAESPKAARKMTLNGITTYPSYSTQIVKGVKYGVLSLTRLYVPFPTLPADGLRVCMALDRHSPCGTPAGLCLGNGCTHTFYDKDSKCCPTNSVPLAQ</sequence>
<protein>
    <recommendedName>
        <fullName evidence="2">Pherophorin domain-containing protein</fullName>
    </recommendedName>
</protein>
<evidence type="ECO:0000256" key="1">
    <source>
        <dbReference type="SAM" id="MobiDB-lite"/>
    </source>
</evidence>
<feature type="compositionally biased region" description="Pro residues" evidence="1">
    <location>
        <begin position="131"/>
        <end position="149"/>
    </location>
</feature>
<dbReference type="PANTHER" id="PTHR24216">
    <property type="entry name" value="PAXILLIN-RELATED"/>
    <property type="match status" value="1"/>
</dbReference>
<evidence type="ECO:0000259" key="2">
    <source>
        <dbReference type="Pfam" id="PF12499"/>
    </source>
</evidence>
<feature type="domain" description="Pherophorin" evidence="2">
    <location>
        <begin position="624"/>
        <end position="784"/>
    </location>
</feature>
<evidence type="ECO:0000313" key="3">
    <source>
        <dbReference type="EMBL" id="KXZ53550.1"/>
    </source>
</evidence>
<proteinExistence type="predicted"/>
<name>A0A150GW10_GONPE</name>
<feature type="compositionally biased region" description="Pro residues" evidence="1">
    <location>
        <begin position="591"/>
        <end position="616"/>
    </location>
</feature>
<dbReference type="STRING" id="33097.A0A150GW10"/>
<dbReference type="Pfam" id="PF12499">
    <property type="entry name" value="DUF3707"/>
    <property type="match status" value="1"/>
</dbReference>
<feature type="region of interest" description="Disordered" evidence="1">
    <location>
        <begin position="324"/>
        <end position="343"/>
    </location>
</feature>
<dbReference type="InterPro" id="IPR024616">
    <property type="entry name" value="Pherophorin"/>
</dbReference>
<dbReference type="EMBL" id="LSYV01000008">
    <property type="protein sequence ID" value="KXZ53550.1"/>
    <property type="molecule type" value="Genomic_DNA"/>
</dbReference>
<comment type="caution">
    <text evidence="3">The sequence shown here is derived from an EMBL/GenBank/DDBJ whole genome shotgun (WGS) entry which is preliminary data.</text>
</comment>
<dbReference type="Proteomes" id="UP000075714">
    <property type="component" value="Unassembled WGS sequence"/>
</dbReference>
<feature type="region of interest" description="Disordered" evidence="1">
    <location>
        <begin position="513"/>
        <end position="640"/>
    </location>
</feature>
<accession>A0A150GW10</accession>
<dbReference type="PANTHER" id="PTHR24216:SF65">
    <property type="entry name" value="PAXILLIN-LIKE PROTEIN 1"/>
    <property type="match status" value="1"/>
</dbReference>